<reference evidence="2" key="2">
    <citation type="submission" date="2023-11" db="UniProtKB">
        <authorList>
            <consortium name="WormBaseParasite"/>
        </authorList>
    </citation>
    <scope>IDENTIFICATION</scope>
</reference>
<name>A0AA85J774_TRIRE</name>
<dbReference type="WBParaSite" id="TREG1_133580.1">
    <property type="protein sequence ID" value="TREG1_133580.1"/>
    <property type="gene ID" value="TREG1_133580"/>
</dbReference>
<proteinExistence type="predicted"/>
<dbReference type="PANTHER" id="PTHR21468">
    <property type="entry name" value="HSD9"/>
    <property type="match status" value="1"/>
</dbReference>
<organism evidence="1 2">
    <name type="scientific">Trichobilharzia regenti</name>
    <name type="common">Nasal bird schistosome</name>
    <dbReference type="NCBI Taxonomy" id="157069"/>
    <lineage>
        <taxon>Eukaryota</taxon>
        <taxon>Metazoa</taxon>
        <taxon>Spiralia</taxon>
        <taxon>Lophotrochozoa</taxon>
        <taxon>Platyhelminthes</taxon>
        <taxon>Trematoda</taxon>
        <taxon>Digenea</taxon>
        <taxon>Strigeidida</taxon>
        <taxon>Schistosomatoidea</taxon>
        <taxon>Schistosomatidae</taxon>
        <taxon>Trichobilharzia</taxon>
    </lineage>
</organism>
<protein>
    <submittedName>
        <fullName evidence="2">Cilia- and flagella-associated protein 157</fullName>
    </submittedName>
</protein>
<evidence type="ECO:0000313" key="2">
    <source>
        <dbReference type="WBParaSite" id="TREG1_133580.1"/>
    </source>
</evidence>
<reference evidence="1" key="1">
    <citation type="submission" date="2022-06" db="EMBL/GenBank/DDBJ databases">
        <authorList>
            <person name="Berger JAMES D."/>
            <person name="Berger JAMES D."/>
        </authorList>
    </citation>
    <scope>NUCLEOTIDE SEQUENCE [LARGE SCALE GENOMIC DNA]</scope>
</reference>
<keyword evidence="1" id="KW-1185">Reference proteome</keyword>
<sequence length="416" mass="48792">MPPKRVKAEKTNNKSKKIDKLTPKEAILDYQISNLRDLISRLHFKRELLRNILTDKLDDLSRLKLKGEILFKETSLKLIEFSNAEKPKVSSDDTKLYLLETWKIRDDEEKETKSVENEIELTKHLTKDVIMELREWKTYSDETRKLNDMRIQALEKEYINMKDRFQSMVKHLANTENQREQYVRVKIEGFSENIRNSTVENLVNKLNKTFSQQMLQNKWLVIENKSLAEKIEQISSEIDILQKKNLEAVGEVFNNNLPHIMMPLSFSDNQVTEMDNLHTSDTFDLGICHRMFEFKSNQEFTCSKNKHSVHGECTKEHPSTVDQKKSQSTITLEKRLQSSYYTNDDVAQDQKYKPQGIIGLGPLEKQAIFLKGSPLKIDHFEDFSSPEMQAHSKFNPDLENWPINKDMLRDFLSKIS</sequence>
<dbReference type="PANTHER" id="PTHR21468:SF1">
    <property type="entry name" value="COILED-COIL DOMAIN-CONTAINING PROTEIN 83"/>
    <property type="match status" value="1"/>
</dbReference>
<dbReference type="Proteomes" id="UP000050795">
    <property type="component" value="Unassembled WGS sequence"/>
</dbReference>
<evidence type="ECO:0000313" key="1">
    <source>
        <dbReference type="Proteomes" id="UP000050795"/>
    </source>
</evidence>
<dbReference type="InterPro" id="IPR026702">
    <property type="entry name" value="CCDC83"/>
</dbReference>
<dbReference type="AlphaFoldDB" id="A0AA85J774"/>
<accession>A0AA85J774</accession>